<evidence type="ECO:0000313" key="2">
    <source>
        <dbReference type="Proteomes" id="UP001595979"/>
    </source>
</evidence>
<comment type="caution">
    <text evidence="1">The sequence shown here is derived from an EMBL/GenBank/DDBJ whole genome shotgun (WGS) entry which is preliminary data.</text>
</comment>
<organism evidence="1 2">
    <name type="scientific">Deinococcus petrolearius</name>
    <dbReference type="NCBI Taxonomy" id="1751295"/>
    <lineage>
        <taxon>Bacteria</taxon>
        <taxon>Thermotogati</taxon>
        <taxon>Deinococcota</taxon>
        <taxon>Deinococci</taxon>
        <taxon>Deinococcales</taxon>
        <taxon>Deinococcaceae</taxon>
        <taxon>Deinococcus</taxon>
    </lineage>
</organism>
<name>A0ABW1DMI9_9DEIO</name>
<dbReference type="EMBL" id="JBHSOH010000020">
    <property type="protein sequence ID" value="MFC5849332.1"/>
    <property type="molecule type" value="Genomic_DNA"/>
</dbReference>
<protein>
    <recommendedName>
        <fullName evidence="3">PilZ domain-containing protein</fullName>
    </recommendedName>
</protein>
<dbReference type="RefSeq" id="WP_380050397.1">
    <property type="nucleotide sequence ID" value="NZ_JBHSOH010000020.1"/>
</dbReference>
<keyword evidence="2" id="KW-1185">Reference proteome</keyword>
<gene>
    <name evidence="1" type="ORF">ACFPQ6_13545</name>
</gene>
<sequence length="178" mass="20123">MNQRPDTPPSTPMRPALLRQRARRSYAFSEQRGLLSRTPDGHLQLKVNAHDLRRVHLPEGHELPAALTLPARVQVTLWPRTDEEANVEWQVARLRPVEGRGSRQATYISGDFRTLKKGGYIVVTVRPVQVSPFDLTLRLGQHLTAHLAQGERILLHAHQQEGRLVAHHVLRVPPPAES</sequence>
<accession>A0ABW1DMI9</accession>
<proteinExistence type="predicted"/>
<reference evidence="2" key="1">
    <citation type="journal article" date="2019" name="Int. J. Syst. Evol. Microbiol.">
        <title>The Global Catalogue of Microorganisms (GCM) 10K type strain sequencing project: providing services to taxonomists for standard genome sequencing and annotation.</title>
        <authorList>
            <consortium name="The Broad Institute Genomics Platform"/>
            <consortium name="The Broad Institute Genome Sequencing Center for Infectious Disease"/>
            <person name="Wu L."/>
            <person name="Ma J."/>
        </authorList>
    </citation>
    <scope>NUCLEOTIDE SEQUENCE [LARGE SCALE GENOMIC DNA]</scope>
    <source>
        <strain evidence="2">CGMCC 1.15053</strain>
    </source>
</reference>
<evidence type="ECO:0008006" key="3">
    <source>
        <dbReference type="Google" id="ProtNLM"/>
    </source>
</evidence>
<dbReference type="Proteomes" id="UP001595979">
    <property type="component" value="Unassembled WGS sequence"/>
</dbReference>
<evidence type="ECO:0000313" key="1">
    <source>
        <dbReference type="EMBL" id="MFC5849332.1"/>
    </source>
</evidence>